<dbReference type="GO" id="GO:0009253">
    <property type="term" value="P:peptidoglycan catabolic process"/>
    <property type="evidence" value="ECO:0007669"/>
    <property type="project" value="InterPro"/>
</dbReference>
<evidence type="ECO:0000259" key="4">
    <source>
        <dbReference type="SMART" id="SM00646"/>
    </source>
</evidence>
<proteinExistence type="predicted"/>
<dbReference type="GO" id="GO:0030288">
    <property type="term" value="C:outer membrane-bounded periplasmic space"/>
    <property type="evidence" value="ECO:0007669"/>
    <property type="project" value="TreeGrafter"/>
</dbReference>
<comment type="caution">
    <text evidence="5">The sequence shown here is derived from an EMBL/GenBank/DDBJ whole genome shotgun (WGS) entry which is preliminary data.</text>
</comment>
<dbReference type="PANTHER" id="PTHR30404">
    <property type="entry name" value="N-ACETYLMURAMOYL-L-ALANINE AMIDASE"/>
    <property type="match status" value="1"/>
</dbReference>
<protein>
    <recommendedName>
        <fullName evidence="2">N-acetylmuramoyl-L-alanine amidase</fullName>
        <ecNumber evidence="2">3.5.1.28</ecNumber>
    </recommendedName>
</protein>
<gene>
    <name evidence="5" type="ORF">CfE428DRAFT_1469</name>
</gene>
<keyword evidence="3 5" id="KW-0378">Hydrolase</keyword>
<dbReference type="InterPro" id="IPR002508">
    <property type="entry name" value="MurNAc-LAA_cat"/>
</dbReference>
<name>B4CY28_9BACT</name>
<dbReference type="Gene3D" id="3.40.630.40">
    <property type="entry name" value="Zn-dependent exopeptidases"/>
    <property type="match status" value="1"/>
</dbReference>
<reference evidence="5 6" key="1">
    <citation type="journal article" date="2011" name="J. Bacteriol.">
        <title>Genome sequence of Chthoniobacter flavus Ellin428, an aerobic heterotrophic soil bacterium.</title>
        <authorList>
            <person name="Kant R."/>
            <person name="van Passel M.W."/>
            <person name="Palva A."/>
            <person name="Lucas S."/>
            <person name="Lapidus A."/>
            <person name="Glavina Del Rio T."/>
            <person name="Dalin E."/>
            <person name="Tice H."/>
            <person name="Bruce D."/>
            <person name="Goodwin L."/>
            <person name="Pitluck S."/>
            <person name="Larimer F.W."/>
            <person name="Land M.L."/>
            <person name="Hauser L."/>
            <person name="Sangwan P."/>
            <person name="de Vos W.M."/>
            <person name="Janssen P.H."/>
            <person name="Smidt H."/>
        </authorList>
    </citation>
    <scope>NUCLEOTIDE SEQUENCE [LARGE SCALE GENOMIC DNA]</scope>
    <source>
        <strain evidence="5 6">Ellin428</strain>
    </source>
</reference>
<feature type="domain" description="MurNAc-LAA" evidence="4">
    <location>
        <begin position="12"/>
        <end position="91"/>
    </location>
</feature>
<evidence type="ECO:0000256" key="1">
    <source>
        <dbReference type="ARBA" id="ARBA00001561"/>
    </source>
</evidence>
<evidence type="ECO:0000313" key="6">
    <source>
        <dbReference type="Proteomes" id="UP000005824"/>
    </source>
</evidence>
<evidence type="ECO:0000313" key="5">
    <source>
        <dbReference type="EMBL" id="EDY21176.1"/>
    </source>
</evidence>
<dbReference type="AlphaFoldDB" id="B4CY28"/>
<dbReference type="eggNOG" id="COG0860">
    <property type="taxonomic scope" value="Bacteria"/>
</dbReference>
<sequence length="125" mass="13308">MPRERDLREEPGNAVDLPSGALAGSVFHALLGQVPMVDRGVKHARFAVLRLCTQPAILVECGFVSNNAESTLISSAAWREHVANAIVDGVGGYKELAETKARPKVIADYRRAATSDGNGLQTGKP</sequence>
<dbReference type="SUPFAM" id="SSF53187">
    <property type="entry name" value="Zn-dependent exopeptidases"/>
    <property type="match status" value="1"/>
</dbReference>
<comment type="catalytic activity">
    <reaction evidence="1">
        <text>Hydrolyzes the link between N-acetylmuramoyl residues and L-amino acid residues in certain cell-wall glycopeptides.</text>
        <dbReference type="EC" id="3.5.1.28"/>
    </reaction>
</comment>
<keyword evidence="6" id="KW-1185">Reference proteome</keyword>
<dbReference type="Proteomes" id="UP000005824">
    <property type="component" value="Unassembled WGS sequence"/>
</dbReference>
<dbReference type="GO" id="GO:0008745">
    <property type="term" value="F:N-acetylmuramoyl-L-alanine amidase activity"/>
    <property type="evidence" value="ECO:0007669"/>
    <property type="project" value="UniProtKB-EC"/>
</dbReference>
<accession>B4CY28</accession>
<evidence type="ECO:0000256" key="2">
    <source>
        <dbReference type="ARBA" id="ARBA00011901"/>
    </source>
</evidence>
<dbReference type="CDD" id="cd02696">
    <property type="entry name" value="MurNAc-LAA"/>
    <property type="match status" value="1"/>
</dbReference>
<dbReference type="Pfam" id="PF01520">
    <property type="entry name" value="Amidase_3"/>
    <property type="match status" value="1"/>
</dbReference>
<organism evidence="5 6">
    <name type="scientific">Chthoniobacter flavus Ellin428</name>
    <dbReference type="NCBI Taxonomy" id="497964"/>
    <lineage>
        <taxon>Bacteria</taxon>
        <taxon>Pseudomonadati</taxon>
        <taxon>Verrucomicrobiota</taxon>
        <taxon>Spartobacteria</taxon>
        <taxon>Chthoniobacterales</taxon>
        <taxon>Chthoniobacteraceae</taxon>
        <taxon>Chthoniobacter</taxon>
    </lineage>
</organism>
<dbReference type="EC" id="3.5.1.28" evidence="2"/>
<dbReference type="InParanoid" id="B4CY28"/>
<dbReference type="EMBL" id="ABVL01000003">
    <property type="protein sequence ID" value="EDY21176.1"/>
    <property type="molecule type" value="Genomic_DNA"/>
</dbReference>
<dbReference type="PANTHER" id="PTHR30404:SF0">
    <property type="entry name" value="N-ACETYLMURAMOYL-L-ALANINE AMIDASE AMIC"/>
    <property type="match status" value="1"/>
</dbReference>
<dbReference type="InterPro" id="IPR050695">
    <property type="entry name" value="N-acetylmuramoyl_amidase_3"/>
</dbReference>
<evidence type="ECO:0000256" key="3">
    <source>
        <dbReference type="ARBA" id="ARBA00022801"/>
    </source>
</evidence>
<dbReference type="SMART" id="SM00646">
    <property type="entry name" value="Ami_3"/>
    <property type="match status" value="1"/>
</dbReference>
<dbReference type="STRING" id="497964.CfE428DRAFT_1469"/>